<reference evidence="2" key="1">
    <citation type="submission" date="2019-02" db="EMBL/GenBank/DDBJ databases">
        <authorList>
            <person name="Gruber-Vodicka R. H."/>
            <person name="Seah K. B. B."/>
        </authorList>
    </citation>
    <scope>NUCLEOTIDE SEQUENCE</scope>
    <source>
        <strain evidence="2">BECK_DK47</strain>
    </source>
</reference>
<feature type="transmembrane region" description="Helical" evidence="1">
    <location>
        <begin position="296"/>
        <end position="320"/>
    </location>
</feature>
<keyword evidence="1" id="KW-0472">Membrane</keyword>
<name>A0A450SUF0_9GAMM</name>
<feature type="transmembrane region" description="Helical" evidence="1">
    <location>
        <begin position="59"/>
        <end position="80"/>
    </location>
</feature>
<evidence type="ECO:0008006" key="3">
    <source>
        <dbReference type="Google" id="ProtNLM"/>
    </source>
</evidence>
<organism evidence="2">
    <name type="scientific">Candidatus Kentrum sp. DK</name>
    <dbReference type="NCBI Taxonomy" id="2126562"/>
    <lineage>
        <taxon>Bacteria</taxon>
        <taxon>Pseudomonadati</taxon>
        <taxon>Pseudomonadota</taxon>
        <taxon>Gammaproteobacteria</taxon>
        <taxon>Candidatus Kentrum</taxon>
    </lineage>
</organism>
<proteinExistence type="predicted"/>
<feature type="transmembrane region" description="Helical" evidence="1">
    <location>
        <begin position="92"/>
        <end position="115"/>
    </location>
</feature>
<dbReference type="EMBL" id="CAADEX010000067">
    <property type="protein sequence ID" value="VFJ57617.1"/>
    <property type="molecule type" value="Genomic_DNA"/>
</dbReference>
<evidence type="ECO:0000256" key="1">
    <source>
        <dbReference type="SAM" id="Phobius"/>
    </source>
</evidence>
<gene>
    <name evidence="2" type="ORF">BECKDK2373B_GA0170837_106727</name>
</gene>
<sequence length="397" mass="45032">MRYIFDVYRGLLGSRKDPSHGIILMAVIGIFFANLYSWLMTANGFLVTKYLPGGIANETFISFLAATLVQAGIFATYLIIPHLKLKDIVKTIPLLVAFLLLVFTSIVFSLVSITYNADSNELVADKKTDIVKTNELILSTSEDIVREYDEYVRTLDKLIADSSAGKDRTGESGCGLNCKGHLRKRESIIEKYNSTLKTMPVFSKIPKDEAGLYDAARTARNNLYSLSKQQTDYAKFREEIKKPHDWLDRRIKEIGEKLGEYFPDRTGQVLTDSNLVFVSIINDVNLLVNKESDHLFAFKFLIVVLPDLVSWVFVLIYWMLLSFGETGKTEVKNKRLARILKAQKIRAGLLKKLEKITSESRYSEGKIHMNTGISLSTDENDLTEDTIKEVKEKLKNK</sequence>
<protein>
    <recommendedName>
        <fullName evidence="3">DUF4407 domain-containing protein</fullName>
    </recommendedName>
</protein>
<keyword evidence="1" id="KW-0812">Transmembrane</keyword>
<evidence type="ECO:0000313" key="2">
    <source>
        <dbReference type="EMBL" id="VFJ57617.1"/>
    </source>
</evidence>
<dbReference type="AlphaFoldDB" id="A0A450SUF0"/>
<keyword evidence="1" id="KW-1133">Transmembrane helix</keyword>
<accession>A0A450SUF0</accession>
<feature type="transmembrane region" description="Helical" evidence="1">
    <location>
        <begin position="21"/>
        <end position="39"/>
    </location>
</feature>